<proteinExistence type="predicted"/>
<reference evidence="2" key="1">
    <citation type="submission" date="2016-04" db="EMBL/GenBank/DDBJ databases">
        <authorList>
            <person name="Nguyen H.D."/>
            <person name="Samba Siva P."/>
            <person name="Cullis J."/>
            <person name="Levesque C.A."/>
            <person name="Hambleton S."/>
        </authorList>
    </citation>
    <scope>NUCLEOTIDE SEQUENCE</scope>
    <source>
        <strain evidence="2">DAOMC 236422</strain>
    </source>
</reference>
<feature type="region of interest" description="Disordered" evidence="1">
    <location>
        <begin position="1"/>
        <end position="52"/>
    </location>
</feature>
<sequence length="168" mass="17444">MRIGLPAEVIGTEASAPSTTPAVPTTSTAAEATTAPVRGGSSSATNLTEEDDSDVAALTTAFRHLRIEASDADDAMAVDLPPSSPEVKTAEAIRRALALREQCLALQPMSLINVRVGSNGEVWEALLLEKKDSEISAQPSKNEASQQTAVNGAATKRALGRGMAWCGK</sequence>
<keyword evidence="3" id="KW-1185">Reference proteome</keyword>
<comment type="caution">
    <text evidence="2">The sequence shown here is derived from an EMBL/GenBank/DDBJ whole genome shotgun (WGS) entry which is preliminary data.</text>
</comment>
<evidence type="ECO:0000256" key="1">
    <source>
        <dbReference type="SAM" id="MobiDB-lite"/>
    </source>
</evidence>
<accession>A0A8X7N3U5</accession>
<protein>
    <submittedName>
        <fullName evidence="2">Uncharacterized protein</fullName>
    </submittedName>
</protein>
<dbReference type="EMBL" id="LWDG02000578">
    <property type="protein sequence ID" value="KAE8264054.1"/>
    <property type="molecule type" value="Genomic_DNA"/>
</dbReference>
<dbReference type="Proteomes" id="UP000078113">
    <property type="component" value="Unassembled WGS sequence"/>
</dbReference>
<organism evidence="2 3">
    <name type="scientific">Tilletia walkeri</name>
    <dbReference type="NCBI Taxonomy" id="117179"/>
    <lineage>
        <taxon>Eukaryota</taxon>
        <taxon>Fungi</taxon>
        <taxon>Dikarya</taxon>
        <taxon>Basidiomycota</taxon>
        <taxon>Ustilaginomycotina</taxon>
        <taxon>Exobasidiomycetes</taxon>
        <taxon>Tilletiales</taxon>
        <taxon>Tilletiaceae</taxon>
        <taxon>Tilletia</taxon>
    </lineage>
</organism>
<feature type="compositionally biased region" description="Low complexity" evidence="1">
    <location>
        <begin position="12"/>
        <end position="37"/>
    </location>
</feature>
<dbReference type="AlphaFoldDB" id="A0A8X7N3U5"/>
<evidence type="ECO:0000313" key="2">
    <source>
        <dbReference type="EMBL" id="KAE8264054.1"/>
    </source>
</evidence>
<gene>
    <name evidence="2" type="ORF">A4X09_0g7067</name>
</gene>
<name>A0A8X7N3U5_9BASI</name>
<evidence type="ECO:0000313" key="3">
    <source>
        <dbReference type="Proteomes" id="UP000078113"/>
    </source>
</evidence>
<reference evidence="2" key="2">
    <citation type="journal article" date="2019" name="IMA Fungus">
        <title>Genome sequencing and comparison of five Tilletia species to identify candidate genes for the detection of regulated species infecting wheat.</title>
        <authorList>
            <person name="Nguyen H.D.T."/>
            <person name="Sultana T."/>
            <person name="Kesanakurti P."/>
            <person name="Hambleton S."/>
        </authorList>
    </citation>
    <scope>NUCLEOTIDE SEQUENCE</scope>
    <source>
        <strain evidence="2">DAOMC 236422</strain>
    </source>
</reference>